<dbReference type="SUPFAM" id="SSF51735">
    <property type="entry name" value="NAD(P)-binding Rossmann-fold domains"/>
    <property type="match status" value="1"/>
</dbReference>
<evidence type="ECO:0008006" key="2">
    <source>
        <dbReference type="Google" id="ProtNLM"/>
    </source>
</evidence>
<dbReference type="InterPro" id="IPR036291">
    <property type="entry name" value="NAD(P)-bd_dom_sf"/>
</dbReference>
<dbReference type="AlphaFoldDB" id="A0A6C0KJ33"/>
<sequence length="203" mass="23027">MTQGYRLCVVGATSGLGRELVYQAALDKNMSVLALSGTSKPLTLPCRINSFSENKNMPPFINPNVERGNYWKDLRCNDYEHVIFTTSASPFKDDYSDVLMSKIMQDLPPSCKHLILISAYGVGDSLKNNELGINVMNKWYLKDVYRAKNNQEELLNLKIFKIKYPDLKMSIYRPKALSYGATMLSSISRQKLAEDILNDILKI</sequence>
<accession>A0A6C0KJ33</accession>
<dbReference type="EMBL" id="MN740922">
    <property type="protein sequence ID" value="QHU18032.1"/>
    <property type="molecule type" value="Genomic_DNA"/>
</dbReference>
<evidence type="ECO:0000313" key="1">
    <source>
        <dbReference type="EMBL" id="QHU18032.1"/>
    </source>
</evidence>
<name>A0A6C0KJ33_9ZZZZ</name>
<protein>
    <recommendedName>
        <fullName evidence="2">NAD(P)-binding domain-containing protein</fullName>
    </recommendedName>
</protein>
<organism evidence="1">
    <name type="scientific">viral metagenome</name>
    <dbReference type="NCBI Taxonomy" id="1070528"/>
    <lineage>
        <taxon>unclassified sequences</taxon>
        <taxon>metagenomes</taxon>
        <taxon>organismal metagenomes</taxon>
    </lineage>
</organism>
<dbReference type="Gene3D" id="3.40.50.720">
    <property type="entry name" value="NAD(P)-binding Rossmann-like Domain"/>
    <property type="match status" value="1"/>
</dbReference>
<reference evidence="1" key="1">
    <citation type="journal article" date="2020" name="Nature">
        <title>Giant virus diversity and host interactions through global metagenomics.</title>
        <authorList>
            <person name="Schulz F."/>
            <person name="Roux S."/>
            <person name="Paez-Espino D."/>
            <person name="Jungbluth S."/>
            <person name="Walsh D.A."/>
            <person name="Denef V.J."/>
            <person name="McMahon K.D."/>
            <person name="Konstantinidis K.T."/>
            <person name="Eloe-Fadrosh E.A."/>
            <person name="Kyrpides N.C."/>
            <person name="Woyke T."/>
        </authorList>
    </citation>
    <scope>NUCLEOTIDE SEQUENCE</scope>
    <source>
        <strain evidence="1">GVMAG-S-3300012919-55</strain>
    </source>
</reference>
<proteinExistence type="predicted"/>